<sequence length="73" mass="8440">MPNYSFKEQCLIVVECIVDENFVHSLAYQCRVGDLVEQSTNLDADVDFGDGEDVNEMVELRDNIAFLLYNYNR</sequence>
<dbReference type="Proteomes" id="UP001552299">
    <property type="component" value="Unassembled WGS sequence"/>
</dbReference>
<keyword evidence="2" id="KW-1185">Reference proteome</keyword>
<accession>A0ABD0U8J4</accession>
<gene>
    <name evidence="1" type="ORF">M5K25_025103</name>
</gene>
<evidence type="ECO:0000313" key="1">
    <source>
        <dbReference type="EMBL" id="KAL0906597.1"/>
    </source>
</evidence>
<evidence type="ECO:0000313" key="2">
    <source>
        <dbReference type="Proteomes" id="UP001552299"/>
    </source>
</evidence>
<organism evidence="1 2">
    <name type="scientific">Dendrobium thyrsiflorum</name>
    <name type="common">Pinecone-like raceme dendrobium</name>
    <name type="synonym">Orchid</name>
    <dbReference type="NCBI Taxonomy" id="117978"/>
    <lineage>
        <taxon>Eukaryota</taxon>
        <taxon>Viridiplantae</taxon>
        <taxon>Streptophyta</taxon>
        <taxon>Embryophyta</taxon>
        <taxon>Tracheophyta</taxon>
        <taxon>Spermatophyta</taxon>
        <taxon>Magnoliopsida</taxon>
        <taxon>Liliopsida</taxon>
        <taxon>Asparagales</taxon>
        <taxon>Orchidaceae</taxon>
        <taxon>Epidendroideae</taxon>
        <taxon>Malaxideae</taxon>
        <taxon>Dendrobiinae</taxon>
        <taxon>Dendrobium</taxon>
    </lineage>
</organism>
<dbReference type="AlphaFoldDB" id="A0ABD0U8J4"/>
<protein>
    <submittedName>
        <fullName evidence="1">Uncharacterized protein</fullName>
    </submittedName>
</protein>
<name>A0ABD0U8J4_DENTH</name>
<comment type="caution">
    <text evidence="1">The sequence shown here is derived from an EMBL/GenBank/DDBJ whole genome shotgun (WGS) entry which is preliminary data.</text>
</comment>
<proteinExistence type="predicted"/>
<reference evidence="1 2" key="1">
    <citation type="journal article" date="2024" name="Plant Biotechnol. J.">
        <title>Dendrobium thyrsiflorum genome and its molecular insights into genes involved in important horticultural traits.</title>
        <authorList>
            <person name="Chen B."/>
            <person name="Wang J.Y."/>
            <person name="Zheng P.J."/>
            <person name="Li K.L."/>
            <person name="Liang Y.M."/>
            <person name="Chen X.F."/>
            <person name="Zhang C."/>
            <person name="Zhao X."/>
            <person name="He X."/>
            <person name="Zhang G.Q."/>
            <person name="Liu Z.J."/>
            <person name="Xu Q."/>
        </authorList>
    </citation>
    <scope>NUCLEOTIDE SEQUENCE [LARGE SCALE GENOMIC DNA]</scope>
    <source>
        <strain evidence="1">GZMU011</strain>
    </source>
</reference>
<dbReference type="EMBL" id="JANQDX010000018">
    <property type="protein sequence ID" value="KAL0906597.1"/>
    <property type="molecule type" value="Genomic_DNA"/>
</dbReference>